<accession>A0A0F9SPM1</accession>
<dbReference type="InterPro" id="IPR001611">
    <property type="entry name" value="Leu-rich_rpt"/>
</dbReference>
<evidence type="ECO:0000313" key="4">
    <source>
        <dbReference type="EMBL" id="KKN38876.1"/>
    </source>
</evidence>
<sequence>MIKTNEIVNYKGLYIYRQEAEVLKSFNLNIEKNLKTEDNHIIEIEIRWGLDGEIKENFCYLTHLKKLTINNCWDSFPINIFDITSLRILALINCRIQSDDLELIGNLINLERLSLYHTNIKDIPKNILKLKKLEFLGISSCRLGQLPTKIGDLQNLCELSLQNNNIKTIPKSLFNLRRLQRLDFYGNKIKLIPKEISFLANLEFLSFWYNEIKELPRTISKLANLNYLNLSKNVITEIPDDLVKLPKLENLDINMPSLEILPMSLLEKVSNYRISTYRVILYVENLNDNKKELKVYLNKKNKTLQKQIYQHLGLLIRDDINDPIEFLYFAENLLESSSSEGFAKFLDDLNPDMFRKILKRPQKTNSENFIEFLLLFYDDLTLKLNYQYITDKFFKKQLFNSHIIEYLNKNLINPEGYLRLSIIEVLDLLEEIKPCIKNTLETQSHKLRMSYLEFGESIELPISIVYILEMLLKILTIEEAIQYLEQYHLKTLQKRENLQFSWMKHENRKVRSIIFDEILNERSIIPNKKNFSNSDYGRFIQTYGDHFLDPLSEHFFIALEKYNRYSDLSWVSIVLNISETMGQKAVDEIINLVIPRNLGEKIPLIRNYLNKVITNDAIYEINTLFIPEYKPNTNVSVQGEIISIVYPENEIIITLRLNNMENLMVKINFLNVSIGDMIMVRGLLIDDKKWGLILKPDKKGVQRWNIDNMNGS</sequence>
<dbReference type="SMART" id="SM00369">
    <property type="entry name" value="LRR_TYP"/>
    <property type="match status" value="4"/>
</dbReference>
<dbReference type="InterPro" id="IPR050216">
    <property type="entry name" value="LRR_domain-containing"/>
</dbReference>
<dbReference type="GO" id="GO:0005737">
    <property type="term" value="C:cytoplasm"/>
    <property type="evidence" value="ECO:0007669"/>
    <property type="project" value="TreeGrafter"/>
</dbReference>
<organism evidence="4">
    <name type="scientific">marine sediment metagenome</name>
    <dbReference type="NCBI Taxonomy" id="412755"/>
    <lineage>
        <taxon>unclassified sequences</taxon>
        <taxon>metagenomes</taxon>
        <taxon>ecological metagenomes</taxon>
    </lineage>
</organism>
<dbReference type="Pfam" id="PF23598">
    <property type="entry name" value="LRR_14"/>
    <property type="match status" value="1"/>
</dbReference>
<protein>
    <recommendedName>
        <fullName evidence="3">Disease resistance R13L4/SHOC-2-like LRR domain-containing protein</fullName>
    </recommendedName>
</protein>
<dbReference type="InterPro" id="IPR032675">
    <property type="entry name" value="LRR_dom_sf"/>
</dbReference>
<name>A0A0F9SPM1_9ZZZZ</name>
<reference evidence="4" key="1">
    <citation type="journal article" date="2015" name="Nature">
        <title>Complex archaea that bridge the gap between prokaryotes and eukaryotes.</title>
        <authorList>
            <person name="Spang A."/>
            <person name="Saw J.H."/>
            <person name="Jorgensen S.L."/>
            <person name="Zaremba-Niedzwiedzka K."/>
            <person name="Martijn J."/>
            <person name="Lind A.E."/>
            <person name="van Eijk R."/>
            <person name="Schleper C."/>
            <person name="Guy L."/>
            <person name="Ettema T.J."/>
        </authorList>
    </citation>
    <scope>NUCLEOTIDE SEQUENCE</scope>
</reference>
<dbReference type="PANTHER" id="PTHR48051">
    <property type="match status" value="1"/>
</dbReference>
<keyword evidence="1" id="KW-0433">Leucine-rich repeat</keyword>
<dbReference type="EMBL" id="LAZR01001797">
    <property type="protein sequence ID" value="KKN38876.1"/>
    <property type="molecule type" value="Genomic_DNA"/>
</dbReference>
<evidence type="ECO:0000256" key="1">
    <source>
        <dbReference type="ARBA" id="ARBA00022614"/>
    </source>
</evidence>
<evidence type="ECO:0000256" key="2">
    <source>
        <dbReference type="ARBA" id="ARBA00022737"/>
    </source>
</evidence>
<dbReference type="InterPro" id="IPR055414">
    <property type="entry name" value="LRR_R13L4/SHOC2-like"/>
</dbReference>
<dbReference type="InterPro" id="IPR003591">
    <property type="entry name" value="Leu-rich_rpt_typical-subtyp"/>
</dbReference>
<dbReference type="PANTHER" id="PTHR48051:SF1">
    <property type="entry name" value="RAS SUPPRESSOR PROTEIN 1"/>
    <property type="match status" value="1"/>
</dbReference>
<evidence type="ECO:0000259" key="3">
    <source>
        <dbReference type="Pfam" id="PF23598"/>
    </source>
</evidence>
<dbReference type="SUPFAM" id="SSF52047">
    <property type="entry name" value="RNI-like"/>
    <property type="match status" value="1"/>
</dbReference>
<dbReference type="AlphaFoldDB" id="A0A0F9SPM1"/>
<dbReference type="PROSITE" id="PS51450">
    <property type="entry name" value="LRR"/>
    <property type="match status" value="2"/>
</dbReference>
<dbReference type="Gene3D" id="3.80.10.10">
    <property type="entry name" value="Ribonuclease Inhibitor"/>
    <property type="match status" value="1"/>
</dbReference>
<keyword evidence="2" id="KW-0677">Repeat</keyword>
<dbReference type="Pfam" id="PF13855">
    <property type="entry name" value="LRR_8"/>
    <property type="match status" value="1"/>
</dbReference>
<proteinExistence type="predicted"/>
<gene>
    <name evidence="4" type="ORF">LCGC14_0748970</name>
</gene>
<comment type="caution">
    <text evidence="4">The sequence shown here is derived from an EMBL/GenBank/DDBJ whole genome shotgun (WGS) entry which is preliminary data.</text>
</comment>
<feature type="domain" description="Disease resistance R13L4/SHOC-2-like LRR" evidence="3">
    <location>
        <begin position="67"/>
        <end position="184"/>
    </location>
</feature>